<gene>
    <name evidence="1" type="ORF">PflSS101_2789</name>
</gene>
<organism evidence="1">
    <name type="scientific">Pseudomonas lactis</name>
    <dbReference type="NCBI Taxonomy" id="1615674"/>
    <lineage>
        <taxon>Bacteria</taxon>
        <taxon>Pseudomonadati</taxon>
        <taxon>Pseudomonadota</taxon>
        <taxon>Gammaproteobacteria</taxon>
        <taxon>Pseudomonadales</taxon>
        <taxon>Pseudomonadaceae</taxon>
        <taxon>Pseudomonas</taxon>
    </lineage>
</organism>
<dbReference type="HOGENOM" id="CLU_2524994_0_0_6"/>
<dbReference type="Proteomes" id="UP000003213">
    <property type="component" value="Chromosome"/>
</dbReference>
<evidence type="ECO:0000313" key="1">
    <source>
        <dbReference type="EMBL" id="EIK59841.1"/>
    </source>
</evidence>
<dbReference type="RefSeq" id="WP_003191478.1">
    <property type="nucleotide sequence ID" value="NZ_CM001513.1"/>
</dbReference>
<accession>I4K551</accession>
<dbReference type="AlphaFoldDB" id="I4K551"/>
<dbReference type="EMBL" id="AHPN01000001">
    <property type="protein sequence ID" value="EIK59841.1"/>
    <property type="molecule type" value="Genomic_DNA"/>
</dbReference>
<dbReference type="PATRIC" id="fig|1038924.3.peg.2695"/>
<sequence length="84" mass="8911">MRRLHDEGGSAMKIVGGSCAAPIVTTMEVMTTGIEITLAILIHDDVVINYTLSEGSASSTSTGKTFAGSKRWGNWSKSLETDGY</sequence>
<reference evidence="1" key="1">
    <citation type="journal article" date="2012" name="PLoS Genet.">
        <title>Comparative Genomics of Plant-Associated Pseudomonas spp.: Insights into Diversity and Inheritance of Traits Involved in Multitrophic Interactions.</title>
        <authorList>
            <person name="Loper J.E."/>
            <person name="Hassan K.A."/>
            <person name="Mavrodi D.V."/>
            <person name="Davis E.W.II."/>
            <person name="Lim C.K."/>
            <person name="Shaffer B.T."/>
            <person name="Elbourne L.D."/>
            <person name="Stockwell V.O."/>
            <person name="Hartney S.L."/>
            <person name="Breakwell K."/>
            <person name="Henkels M.D."/>
            <person name="Tetu S.G."/>
            <person name="Rangel L.I."/>
            <person name="Kidarsa T.A."/>
            <person name="Wilson N.L."/>
            <person name="van de Mortel J.E."/>
            <person name="Song C."/>
            <person name="Blumhagen R."/>
            <person name="Radune D."/>
            <person name="Hostetler J.B."/>
            <person name="Brinkac L.M."/>
            <person name="Durkin A.S."/>
            <person name="Kluepfel D.A."/>
            <person name="Wechter W.P."/>
            <person name="Anderson A.J."/>
            <person name="Kim Y.C."/>
            <person name="Pierson L.S.III."/>
            <person name="Pierson E.A."/>
            <person name="Lindow S.E."/>
            <person name="Kobayashi D.Y."/>
            <person name="Raaijmakers J.M."/>
            <person name="Weller D.M."/>
            <person name="Thomashow L.S."/>
            <person name="Allen A.E."/>
            <person name="Paulsen I.T."/>
        </authorList>
    </citation>
    <scope>NUCLEOTIDE SEQUENCE [LARGE SCALE GENOMIC DNA]</scope>
    <source>
        <strain evidence="1">SS101</strain>
    </source>
</reference>
<protein>
    <submittedName>
        <fullName evidence="1">Uncharacterized protein</fullName>
    </submittedName>
</protein>
<name>I4K551_9PSED</name>
<proteinExistence type="predicted"/>
<comment type="caution">
    <text evidence="1">The sequence shown here is derived from an EMBL/GenBank/DDBJ whole genome shotgun (WGS) entry which is preliminary data.</text>
</comment>